<dbReference type="AlphaFoldDB" id="D8QWM4"/>
<evidence type="ECO:0000256" key="3">
    <source>
        <dbReference type="SAM" id="MobiDB-lite"/>
    </source>
</evidence>
<feature type="non-terminal residue" evidence="5">
    <location>
        <position position="238"/>
    </location>
</feature>
<dbReference type="KEGG" id="smo:SELMODRAFT_25885"/>
<comment type="similarity">
    <text evidence="1">Belongs to the LEA type SMP family.</text>
</comment>
<feature type="non-terminal residue" evidence="5">
    <location>
        <position position="1"/>
    </location>
</feature>
<dbReference type="eggNOG" id="ENOG502QPSX">
    <property type="taxonomic scope" value="Eukaryota"/>
</dbReference>
<keyword evidence="2" id="KW-0677">Repeat</keyword>
<evidence type="ECO:0000313" key="6">
    <source>
        <dbReference type="Proteomes" id="UP000001514"/>
    </source>
</evidence>
<evidence type="ECO:0000313" key="5">
    <source>
        <dbReference type="EMBL" id="EFJ35664.1"/>
    </source>
</evidence>
<feature type="region of interest" description="Disordered" evidence="3">
    <location>
        <begin position="206"/>
        <end position="238"/>
    </location>
</feature>
<feature type="compositionally biased region" description="Polar residues" evidence="3">
    <location>
        <begin position="1"/>
        <end position="12"/>
    </location>
</feature>
<name>D8QWM4_SELML</name>
<protein>
    <recommendedName>
        <fullName evidence="4">SMP domain-containing protein</fullName>
    </recommendedName>
</protein>
<reference evidence="5 6" key="1">
    <citation type="journal article" date="2011" name="Science">
        <title>The Selaginella genome identifies genetic changes associated with the evolution of vascular plants.</title>
        <authorList>
            <person name="Banks J.A."/>
            <person name="Nishiyama T."/>
            <person name="Hasebe M."/>
            <person name="Bowman J.L."/>
            <person name="Gribskov M."/>
            <person name="dePamphilis C."/>
            <person name="Albert V.A."/>
            <person name="Aono N."/>
            <person name="Aoyama T."/>
            <person name="Ambrose B.A."/>
            <person name="Ashton N.W."/>
            <person name="Axtell M.J."/>
            <person name="Barker E."/>
            <person name="Barker M.S."/>
            <person name="Bennetzen J.L."/>
            <person name="Bonawitz N.D."/>
            <person name="Chapple C."/>
            <person name="Cheng C."/>
            <person name="Correa L.G."/>
            <person name="Dacre M."/>
            <person name="DeBarry J."/>
            <person name="Dreyer I."/>
            <person name="Elias M."/>
            <person name="Engstrom E.M."/>
            <person name="Estelle M."/>
            <person name="Feng L."/>
            <person name="Finet C."/>
            <person name="Floyd S.K."/>
            <person name="Frommer W.B."/>
            <person name="Fujita T."/>
            <person name="Gramzow L."/>
            <person name="Gutensohn M."/>
            <person name="Harholt J."/>
            <person name="Hattori M."/>
            <person name="Heyl A."/>
            <person name="Hirai T."/>
            <person name="Hiwatashi Y."/>
            <person name="Ishikawa M."/>
            <person name="Iwata M."/>
            <person name="Karol K.G."/>
            <person name="Koehler B."/>
            <person name="Kolukisaoglu U."/>
            <person name="Kubo M."/>
            <person name="Kurata T."/>
            <person name="Lalonde S."/>
            <person name="Li K."/>
            <person name="Li Y."/>
            <person name="Litt A."/>
            <person name="Lyons E."/>
            <person name="Manning G."/>
            <person name="Maruyama T."/>
            <person name="Michael T.P."/>
            <person name="Mikami K."/>
            <person name="Miyazaki S."/>
            <person name="Morinaga S."/>
            <person name="Murata T."/>
            <person name="Mueller-Roeber B."/>
            <person name="Nelson D.R."/>
            <person name="Obara M."/>
            <person name="Oguri Y."/>
            <person name="Olmstead R.G."/>
            <person name="Onodera N."/>
            <person name="Petersen B.L."/>
            <person name="Pils B."/>
            <person name="Prigge M."/>
            <person name="Rensing S.A."/>
            <person name="Riano-Pachon D.M."/>
            <person name="Roberts A.W."/>
            <person name="Sato Y."/>
            <person name="Scheller H.V."/>
            <person name="Schulz B."/>
            <person name="Schulz C."/>
            <person name="Shakirov E.V."/>
            <person name="Shibagaki N."/>
            <person name="Shinohara N."/>
            <person name="Shippen D.E."/>
            <person name="Soerensen I."/>
            <person name="Sotooka R."/>
            <person name="Sugimoto N."/>
            <person name="Sugita M."/>
            <person name="Sumikawa N."/>
            <person name="Tanurdzic M."/>
            <person name="Theissen G."/>
            <person name="Ulvskov P."/>
            <person name="Wakazuki S."/>
            <person name="Weng J.K."/>
            <person name="Willats W.W."/>
            <person name="Wipf D."/>
            <person name="Wolf P.G."/>
            <person name="Yang L."/>
            <person name="Zimmer A.D."/>
            <person name="Zhu Q."/>
            <person name="Mitros T."/>
            <person name="Hellsten U."/>
            <person name="Loque D."/>
            <person name="Otillar R."/>
            <person name="Salamov A."/>
            <person name="Schmutz J."/>
            <person name="Shapiro H."/>
            <person name="Lindquist E."/>
            <person name="Lucas S."/>
            <person name="Rokhsar D."/>
            <person name="Grigoriev I.V."/>
        </authorList>
    </citation>
    <scope>NUCLEOTIDE SEQUENCE [LARGE SCALE GENOMIC DNA]</scope>
</reference>
<feature type="compositionally biased region" description="Basic and acidic residues" evidence="3">
    <location>
        <begin position="206"/>
        <end position="218"/>
    </location>
</feature>
<organism evidence="6">
    <name type="scientific">Selaginella moellendorffii</name>
    <name type="common">Spikemoss</name>
    <dbReference type="NCBI Taxonomy" id="88036"/>
    <lineage>
        <taxon>Eukaryota</taxon>
        <taxon>Viridiplantae</taxon>
        <taxon>Streptophyta</taxon>
        <taxon>Embryophyta</taxon>
        <taxon>Tracheophyta</taxon>
        <taxon>Lycopodiopsida</taxon>
        <taxon>Selaginellales</taxon>
        <taxon>Selaginellaceae</taxon>
        <taxon>Selaginella</taxon>
    </lineage>
</organism>
<proteinExistence type="inferred from homology"/>
<keyword evidence="6" id="KW-1185">Reference proteome</keyword>
<dbReference type="EMBL" id="GL377568">
    <property type="protein sequence ID" value="EFJ35664.1"/>
    <property type="molecule type" value="Genomic_DNA"/>
</dbReference>
<sequence length="238" mass="24366">QQPQSRGASQPTYGEVFNARGDLREQPITAEDAAMMRSVENARFGQTMKGGTAAKMQSAVDRASAAASATPAGATDDQGVPAAGTVDVVDHPITIGEVRSSSKFLALVLAGNADTCFCFAITAQALEVAAENIGDKPITRPDAKVIQSAESRATGNATGVKRVVAAEAQSAADMNAAGSTTEIPTVKDVLDNAAAKMPIDKVVTHEDASRVQSVEKRNTGGLEPGGIAATLQSAADKN</sequence>
<dbReference type="Pfam" id="PF04927">
    <property type="entry name" value="SMP"/>
    <property type="match status" value="3"/>
</dbReference>
<feature type="region of interest" description="Disordered" evidence="3">
    <location>
        <begin position="1"/>
        <end position="22"/>
    </location>
</feature>
<dbReference type="Gramene" id="EFJ35664">
    <property type="protein sequence ID" value="EFJ35664"/>
    <property type="gene ID" value="SELMODRAFT_25885"/>
</dbReference>
<dbReference type="OMA" id="ANANEWT"/>
<dbReference type="Proteomes" id="UP000001514">
    <property type="component" value="Unassembled WGS sequence"/>
</dbReference>
<dbReference type="InterPro" id="IPR007011">
    <property type="entry name" value="LEA_SMP_dom"/>
</dbReference>
<evidence type="ECO:0000259" key="4">
    <source>
        <dbReference type="Pfam" id="PF04927"/>
    </source>
</evidence>
<evidence type="ECO:0000256" key="2">
    <source>
        <dbReference type="ARBA" id="ARBA00022737"/>
    </source>
</evidence>
<dbReference type="PANTHER" id="PTHR31174">
    <property type="entry name" value="SEED MATURATION FAMILY PROTEIN"/>
    <property type="match status" value="1"/>
</dbReference>
<gene>
    <name evidence="5" type="ORF">SELMODRAFT_25885</name>
</gene>
<feature type="domain" description="SMP" evidence="4">
    <location>
        <begin position="185"/>
        <end position="238"/>
    </location>
</feature>
<dbReference type="InterPro" id="IPR042971">
    <property type="entry name" value="LEA_SMP"/>
</dbReference>
<feature type="domain" description="SMP" evidence="4">
    <location>
        <begin position="12"/>
        <end position="61"/>
    </location>
</feature>
<feature type="domain" description="SMP" evidence="4">
    <location>
        <begin position="124"/>
        <end position="176"/>
    </location>
</feature>
<accession>D8QWM4</accession>
<dbReference type="HOGENOM" id="CLU_075678_0_0_1"/>
<dbReference type="PANTHER" id="PTHR31174:SF7">
    <property type="entry name" value="LATE EMBRYOGENESIS ABUNDANT PROTEIN 31-RELATED"/>
    <property type="match status" value="1"/>
</dbReference>
<evidence type="ECO:0000256" key="1">
    <source>
        <dbReference type="ARBA" id="ARBA00010733"/>
    </source>
</evidence>
<dbReference type="InParanoid" id="D8QWM4"/>